<organism evidence="22 23">
    <name type="scientific">Apodemus speciosus</name>
    <name type="common">Large Japanese field mouse</name>
    <dbReference type="NCBI Taxonomy" id="105296"/>
    <lineage>
        <taxon>Eukaryota</taxon>
        <taxon>Metazoa</taxon>
        <taxon>Chordata</taxon>
        <taxon>Craniata</taxon>
        <taxon>Vertebrata</taxon>
        <taxon>Euteleostomi</taxon>
        <taxon>Mammalia</taxon>
        <taxon>Eutheria</taxon>
        <taxon>Euarchontoglires</taxon>
        <taxon>Glires</taxon>
        <taxon>Rodentia</taxon>
        <taxon>Myomorpha</taxon>
        <taxon>Muroidea</taxon>
        <taxon>Muridae</taxon>
        <taxon>Murinae</taxon>
        <taxon>Apodemus</taxon>
    </lineage>
</organism>
<reference evidence="22 23" key="1">
    <citation type="submission" date="2024-08" db="EMBL/GenBank/DDBJ databases">
        <title>The draft genome of Apodemus speciosus.</title>
        <authorList>
            <person name="Nabeshima K."/>
            <person name="Suzuki S."/>
            <person name="Onuma M."/>
        </authorList>
    </citation>
    <scope>NUCLEOTIDE SEQUENCE [LARGE SCALE GENOMIC DNA]</scope>
    <source>
        <strain evidence="22">IB14-021</strain>
    </source>
</reference>
<feature type="transmembrane region" description="Helical" evidence="21">
    <location>
        <begin position="236"/>
        <end position="260"/>
    </location>
</feature>
<keyword evidence="7 21" id="KW-0472">Membrane</keyword>
<evidence type="ECO:0000256" key="6">
    <source>
        <dbReference type="ARBA" id="ARBA00022989"/>
    </source>
</evidence>
<proteinExistence type="inferred from homology"/>
<gene>
    <name evidence="22" type="ORF">APTSU1_000572300</name>
</gene>
<comment type="catalytic activity">
    <reaction evidence="11">
        <text>cholate(out) + n H(+)(out) = cholate(in) + n H(+)(in)</text>
        <dbReference type="Rhea" id="RHEA:75499"/>
        <dbReference type="ChEBI" id="CHEBI:15378"/>
        <dbReference type="ChEBI" id="CHEBI:29747"/>
    </reaction>
</comment>
<comment type="catalytic activity">
    <reaction evidence="15">
        <text>glycocholate(out) + n H(+)(out) = glycocholate(in) + n H(+)(in)</text>
        <dbReference type="Rhea" id="RHEA:75503"/>
        <dbReference type="ChEBI" id="CHEBI:15378"/>
        <dbReference type="ChEBI" id="CHEBI:29746"/>
    </reaction>
</comment>
<comment type="catalytic activity">
    <reaction evidence="10">
        <text>dehydroepiandrosterone 3-sulfate(out) + n H(+)(out) = dehydroepiandrosterone 3-sulfate(in) + n H(+)(in)</text>
        <dbReference type="Rhea" id="RHEA:75487"/>
        <dbReference type="ChEBI" id="CHEBI:15378"/>
        <dbReference type="ChEBI" id="CHEBI:57905"/>
    </reaction>
</comment>
<comment type="catalytic activity">
    <reaction evidence="12">
        <text>2',3'-cGAMP(out) + n H(+)(out) = 2',3'-cGAMP(in) + n H(+)(in)</text>
        <dbReference type="Rhea" id="RHEA:76411"/>
        <dbReference type="ChEBI" id="CHEBI:15378"/>
        <dbReference type="ChEBI" id="CHEBI:143093"/>
    </reaction>
    <physiologicalReaction direction="left-to-right" evidence="12">
        <dbReference type="Rhea" id="RHEA:76412"/>
    </physiologicalReaction>
</comment>
<keyword evidence="4" id="KW-0732">Signal</keyword>
<dbReference type="Proteomes" id="UP001623349">
    <property type="component" value="Unassembled WGS sequence"/>
</dbReference>
<evidence type="ECO:0000256" key="7">
    <source>
        <dbReference type="ARBA" id="ARBA00023136"/>
    </source>
</evidence>
<evidence type="ECO:0000256" key="20">
    <source>
        <dbReference type="ARBA" id="ARBA00048746"/>
    </source>
</evidence>
<evidence type="ECO:0000256" key="5">
    <source>
        <dbReference type="ARBA" id="ARBA00022847"/>
    </source>
</evidence>
<evidence type="ECO:0000256" key="13">
    <source>
        <dbReference type="ARBA" id="ARBA00036178"/>
    </source>
</evidence>
<evidence type="ECO:0000256" key="16">
    <source>
        <dbReference type="ARBA" id="ARBA00038227"/>
    </source>
</evidence>
<dbReference type="PANTHER" id="PTHR23507:SF9">
    <property type="entry name" value="LYSOSOMAL PROTON-COUPLED STEROID CONJUGATE AND BILE ACID SYMPORTER SLC46A3"/>
    <property type="match status" value="1"/>
</dbReference>
<comment type="catalytic activity">
    <reaction evidence="20">
        <text>taurocholate(out) + n H(+)(out) = taurocholate(in) + n H(+)(in)</text>
        <dbReference type="Rhea" id="RHEA:75507"/>
        <dbReference type="ChEBI" id="CHEBI:15378"/>
        <dbReference type="ChEBI" id="CHEBI:36257"/>
    </reaction>
</comment>
<evidence type="ECO:0000313" key="22">
    <source>
        <dbReference type="EMBL" id="GAB1290493.1"/>
    </source>
</evidence>
<feature type="transmembrane region" description="Helical" evidence="21">
    <location>
        <begin position="364"/>
        <end position="386"/>
    </location>
</feature>
<keyword evidence="2" id="KW-0813">Transport</keyword>
<evidence type="ECO:0000256" key="8">
    <source>
        <dbReference type="ARBA" id="ARBA00023180"/>
    </source>
</evidence>
<keyword evidence="9" id="KW-0458">Lysosome</keyword>
<evidence type="ECO:0000256" key="21">
    <source>
        <dbReference type="SAM" id="Phobius"/>
    </source>
</evidence>
<evidence type="ECO:0000256" key="17">
    <source>
        <dbReference type="ARBA" id="ARBA00040938"/>
    </source>
</evidence>
<dbReference type="InterPro" id="IPR011701">
    <property type="entry name" value="MFS"/>
</dbReference>
<dbReference type="Pfam" id="PF07690">
    <property type="entry name" value="MFS_1"/>
    <property type="match status" value="1"/>
</dbReference>
<comment type="similarity">
    <text evidence="16">Belongs to the major facilitator superfamily. SLC46A family.</text>
</comment>
<comment type="catalytic activity">
    <reaction evidence="14">
        <text>25-hydroxyvitamin D3 sulfate(out) + n H(+)(out) = 25-hydroxyvitamin D3 sulfate(in) + n H(+)(in)</text>
        <dbReference type="Rhea" id="RHEA:75491"/>
        <dbReference type="ChEBI" id="CHEBI:15378"/>
        <dbReference type="ChEBI" id="CHEBI:194336"/>
    </reaction>
</comment>
<dbReference type="Gene3D" id="1.20.1250.20">
    <property type="entry name" value="MFS general substrate transporter like domains"/>
    <property type="match status" value="1"/>
</dbReference>
<evidence type="ECO:0000256" key="4">
    <source>
        <dbReference type="ARBA" id="ARBA00022729"/>
    </source>
</evidence>
<keyword evidence="6 21" id="KW-1133">Transmembrane helix</keyword>
<keyword evidence="3 21" id="KW-0812">Transmembrane</keyword>
<evidence type="ECO:0000256" key="3">
    <source>
        <dbReference type="ARBA" id="ARBA00022692"/>
    </source>
</evidence>
<feature type="transmembrane region" description="Helical" evidence="21">
    <location>
        <begin position="418"/>
        <end position="439"/>
    </location>
</feature>
<evidence type="ECO:0000256" key="10">
    <source>
        <dbReference type="ARBA" id="ARBA00035788"/>
    </source>
</evidence>
<feature type="transmembrane region" description="Helical" evidence="21">
    <location>
        <begin position="266"/>
        <end position="287"/>
    </location>
</feature>
<evidence type="ECO:0000256" key="15">
    <source>
        <dbReference type="ARBA" id="ARBA00036597"/>
    </source>
</evidence>
<evidence type="ECO:0000256" key="9">
    <source>
        <dbReference type="ARBA" id="ARBA00023228"/>
    </source>
</evidence>
<evidence type="ECO:0000256" key="12">
    <source>
        <dbReference type="ARBA" id="ARBA00035939"/>
    </source>
</evidence>
<feature type="transmembrane region" description="Helical" evidence="21">
    <location>
        <begin position="9"/>
        <end position="29"/>
    </location>
</feature>
<feature type="transmembrane region" description="Helical" evidence="21">
    <location>
        <begin position="327"/>
        <end position="352"/>
    </location>
</feature>
<feature type="transmembrane region" description="Helical" evidence="21">
    <location>
        <begin position="393"/>
        <end position="412"/>
    </location>
</feature>
<evidence type="ECO:0000256" key="14">
    <source>
        <dbReference type="ARBA" id="ARBA00036498"/>
    </source>
</evidence>
<evidence type="ECO:0000256" key="1">
    <source>
        <dbReference type="ARBA" id="ARBA00004155"/>
    </source>
</evidence>
<feature type="transmembrane region" description="Helical" evidence="21">
    <location>
        <begin position="480"/>
        <end position="504"/>
    </location>
</feature>
<evidence type="ECO:0000256" key="2">
    <source>
        <dbReference type="ARBA" id="ARBA00022448"/>
    </source>
</evidence>
<dbReference type="EMBL" id="BAAFST010000005">
    <property type="protein sequence ID" value="GAB1290493.1"/>
    <property type="molecule type" value="Genomic_DNA"/>
</dbReference>
<keyword evidence="8" id="KW-0325">Glycoprotein</keyword>
<feature type="transmembrane region" description="Helical" evidence="21">
    <location>
        <begin position="173"/>
        <end position="193"/>
    </location>
</feature>
<dbReference type="InterPro" id="IPR036259">
    <property type="entry name" value="MFS_trans_sf"/>
</dbReference>
<evidence type="ECO:0000256" key="19">
    <source>
        <dbReference type="ARBA" id="ARBA00047275"/>
    </source>
</evidence>
<sequence>MKIAFIEPAILLNAFAMTLTIPLTAQYVYRRVWEETGNYTFAFDSNTSKCEQNKSDPIFAFREVNKRCLQTTEEGVAVQDWVRTNRKKWKTAGWTSINENRNPKGKTCLRNWLKDDFISIYSAITYLMTTVPEVQKKASLFSLQMEMSGLIPGLVSTFMLLSSSDNHGRKLPMVLSSLGSLGTNGWLCVMAYFDLPLQLLIASSFIGALFGNYTTFWGACFAYIVDQQKEYRQRIIQIAILDFMLGVVAGLTGLSSGYFIRELGFMWSFFIVAVVITVSLAYILFFLRDPIKESSQTVTMSCSESLKDLFYRTYMLFKNGSGKRRSLLCLLIFTLVVYFFVIIGISPIFTLYELGPPLCWNEVYIGYGSALGNVSFVSSFLGIWMFSYCLKDIYIAFVGIFTTMVGMMLAAFTRTTLMMFLVRIPFFFTIMPLSVLRSMMSKVVHSTEQGALFACIAFLETLGGVTSTTAYNGIYSATVAWYPGFIFLLSAGLLVLPAISLCGVQCIGWEEGSYTLLIHEEPREPTSD</sequence>
<dbReference type="SUPFAM" id="SSF103473">
    <property type="entry name" value="MFS general substrate transporter"/>
    <property type="match status" value="1"/>
</dbReference>
<dbReference type="PANTHER" id="PTHR23507">
    <property type="entry name" value="ZGC:174356"/>
    <property type="match status" value="1"/>
</dbReference>
<evidence type="ECO:0000313" key="23">
    <source>
        <dbReference type="Proteomes" id="UP001623349"/>
    </source>
</evidence>
<feature type="transmembrane region" description="Helical" evidence="21">
    <location>
        <begin position="199"/>
        <end position="224"/>
    </location>
</feature>
<comment type="subcellular location">
    <subcellularLocation>
        <location evidence="1">Lysosome membrane</location>
        <topology evidence="1">Multi-pass membrane protein</topology>
    </subcellularLocation>
</comment>
<name>A0ABQ0ETX2_APOSI</name>
<keyword evidence="5" id="KW-0769">Symport</keyword>
<comment type="catalytic activity">
    <reaction evidence="19">
        <text>N-acetyl-D-muramoyl-L-alanyl-D-isoglutamine(out) + n H(+)(out) = N-acetyl-D-muramoyl-L-alanyl-D-isoglutamine(in) + n H(+)(in)</text>
        <dbReference type="Rhea" id="RHEA:76371"/>
        <dbReference type="ChEBI" id="CHEBI:15378"/>
        <dbReference type="ChEBI" id="CHEBI:155830"/>
    </reaction>
    <physiologicalReaction direction="left-to-right" evidence="19">
        <dbReference type="Rhea" id="RHEA:76372"/>
    </physiologicalReaction>
</comment>
<feature type="transmembrane region" description="Helical" evidence="21">
    <location>
        <begin position="451"/>
        <end position="474"/>
    </location>
</feature>
<evidence type="ECO:0000256" key="18">
    <source>
        <dbReference type="ARBA" id="ARBA00042515"/>
    </source>
</evidence>
<accession>A0ABQ0ETX2</accession>
<comment type="catalytic activity">
    <reaction evidence="13">
        <text>estrone 3-sulfate(out) + n H(+)(out) = estrone 3-sulfate(in) + n H(+)(in)</text>
        <dbReference type="Rhea" id="RHEA:75483"/>
        <dbReference type="ChEBI" id="CHEBI:15378"/>
        <dbReference type="ChEBI" id="CHEBI:60050"/>
    </reaction>
</comment>
<evidence type="ECO:0000256" key="11">
    <source>
        <dbReference type="ARBA" id="ARBA00035844"/>
    </source>
</evidence>
<comment type="caution">
    <text evidence="22">The sequence shown here is derived from an EMBL/GenBank/DDBJ whole genome shotgun (WGS) entry which is preliminary data.</text>
</comment>
<protein>
    <recommendedName>
        <fullName evidence="17">Lysosomal proton-coupled steroid conjugate and bile acid symporter SLC46A3</fullName>
    </recommendedName>
    <alternativeName>
        <fullName evidence="18">Solute carrier family 46 member 3</fullName>
    </alternativeName>
</protein>
<keyword evidence="23" id="KW-1185">Reference proteome</keyword>